<keyword evidence="1" id="KW-1133">Transmembrane helix</keyword>
<accession>A0A6J4LS40</accession>
<organism evidence="2">
    <name type="scientific">uncultured Gemmatimonadaceae bacterium</name>
    <dbReference type="NCBI Taxonomy" id="246130"/>
    <lineage>
        <taxon>Bacteria</taxon>
        <taxon>Pseudomonadati</taxon>
        <taxon>Gemmatimonadota</taxon>
        <taxon>Gemmatimonadia</taxon>
        <taxon>Gemmatimonadales</taxon>
        <taxon>Gemmatimonadaceae</taxon>
        <taxon>environmental samples</taxon>
    </lineage>
</organism>
<keyword evidence="1" id="KW-0472">Membrane</keyword>
<proteinExistence type="predicted"/>
<feature type="transmembrane region" description="Helical" evidence="1">
    <location>
        <begin position="36"/>
        <end position="53"/>
    </location>
</feature>
<gene>
    <name evidence="2" type="ORF">AVDCRST_MAG40-2359</name>
</gene>
<dbReference type="AlphaFoldDB" id="A0A6J4LS40"/>
<keyword evidence="1" id="KW-0812">Transmembrane</keyword>
<protein>
    <submittedName>
        <fullName evidence="2">Uncharacterized protein</fullName>
    </submittedName>
</protein>
<reference evidence="2" key="1">
    <citation type="submission" date="2020-02" db="EMBL/GenBank/DDBJ databases">
        <authorList>
            <person name="Meier V. D."/>
        </authorList>
    </citation>
    <scope>NUCLEOTIDE SEQUENCE</scope>
    <source>
        <strain evidence="2">AVDCRST_MAG40</strain>
    </source>
</reference>
<evidence type="ECO:0000313" key="2">
    <source>
        <dbReference type="EMBL" id="CAA9340066.1"/>
    </source>
</evidence>
<sequence length="61" mass="6294">MAYPAPYAALVEALGPPTPVGPASAAAAPRRAALGAPWPLFLTILALLLAEWASRRARGSR</sequence>
<name>A0A6J4LS40_9BACT</name>
<evidence type="ECO:0000256" key="1">
    <source>
        <dbReference type="SAM" id="Phobius"/>
    </source>
</evidence>
<dbReference type="EMBL" id="CADCTX010000680">
    <property type="protein sequence ID" value="CAA9340066.1"/>
    <property type="molecule type" value="Genomic_DNA"/>
</dbReference>